<dbReference type="GO" id="GO:0006355">
    <property type="term" value="P:regulation of DNA-templated transcription"/>
    <property type="evidence" value="ECO:0007669"/>
    <property type="project" value="InterPro"/>
</dbReference>
<dbReference type="CDD" id="cd22231">
    <property type="entry name" value="RHH_NikR_HicB-like"/>
    <property type="match status" value="1"/>
</dbReference>
<feature type="domain" description="Ribbon-helix-helix protein CopG" evidence="1">
    <location>
        <begin position="7"/>
        <end position="43"/>
    </location>
</feature>
<dbReference type="SUPFAM" id="SSF47598">
    <property type="entry name" value="Ribbon-helix-helix"/>
    <property type="match status" value="1"/>
</dbReference>
<proteinExistence type="predicted"/>
<organism evidence="2 3">
    <name type="scientific">Candidatus Uhrbacteria bacterium GW2011_GWA2_52_8d</name>
    <dbReference type="NCBI Taxonomy" id="1618979"/>
    <lineage>
        <taxon>Bacteria</taxon>
        <taxon>Candidatus Uhriibacteriota</taxon>
    </lineage>
</organism>
<sequence length="74" mass="8488">MPRQTTVLSVSLPPKLSKAVDKLSKQTSQTRSELIRNALRDYILNFEEDITLSKLAELRDTNNAKYLSHKEVWG</sequence>
<comment type="caution">
    <text evidence="2">The sequence shown here is derived from an EMBL/GenBank/DDBJ whole genome shotgun (WGS) entry which is preliminary data.</text>
</comment>
<reference evidence="2 3" key="1">
    <citation type="journal article" date="2015" name="Nature">
        <title>rRNA introns, odd ribosomes, and small enigmatic genomes across a large radiation of phyla.</title>
        <authorList>
            <person name="Brown C.T."/>
            <person name="Hug L.A."/>
            <person name="Thomas B.C."/>
            <person name="Sharon I."/>
            <person name="Castelle C.J."/>
            <person name="Singh A."/>
            <person name="Wilkins M.J."/>
            <person name="Williams K.H."/>
            <person name="Banfield J.F."/>
        </authorList>
    </citation>
    <scope>NUCLEOTIDE SEQUENCE [LARGE SCALE GENOMIC DNA]</scope>
</reference>
<dbReference type="InterPro" id="IPR013321">
    <property type="entry name" value="Arc_rbn_hlx_hlx"/>
</dbReference>
<dbReference type="Proteomes" id="UP000034054">
    <property type="component" value="Unassembled WGS sequence"/>
</dbReference>
<evidence type="ECO:0000259" key="1">
    <source>
        <dbReference type="Pfam" id="PF01402"/>
    </source>
</evidence>
<dbReference type="Gene3D" id="1.10.1220.10">
    <property type="entry name" value="Met repressor-like"/>
    <property type="match status" value="1"/>
</dbReference>
<dbReference type="AlphaFoldDB" id="A0A0G2AI46"/>
<evidence type="ECO:0000313" key="3">
    <source>
        <dbReference type="Proteomes" id="UP000034054"/>
    </source>
</evidence>
<name>A0A0G2AI46_9BACT</name>
<dbReference type="InterPro" id="IPR002145">
    <property type="entry name" value="CopG"/>
</dbReference>
<gene>
    <name evidence="2" type="ORF">UY76_C0036G0005</name>
</gene>
<dbReference type="Pfam" id="PF01402">
    <property type="entry name" value="RHH_1"/>
    <property type="match status" value="1"/>
</dbReference>
<protein>
    <submittedName>
        <fullName evidence="2">Ribbon-helix-helix protein, CopG family</fullName>
    </submittedName>
</protein>
<dbReference type="EMBL" id="LCRH01000036">
    <property type="protein sequence ID" value="KKW32224.1"/>
    <property type="molecule type" value="Genomic_DNA"/>
</dbReference>
<dbReference type="InterPro" id="IPR010985">
    <property type="entry name" value="Ribbon_hlx_hlx"/>
</dbReference>
<accession>A0A0G2AI46</accession>
<evidence type="ECO:0000313" key="2">
    <source>
        <dbReference type="EMBL" id="KKW32224.1"/>
    </source>
</evidence>